<dbReference type="InterPro" id="IPR036291">
    <property type="entry name" value="NAD(P)-bd_dom_sf"/>
</dbReference>
<dbReference type="SUPFAM" id="SSF51735">
    <property type="entry name" value="NAD(P)-binding Rossmann-fold domains"/>
    <property type="match status" value="1"/>
</dbReference>
<dbReference type="CDD" id="cd05256">
    <property type="entry name" value="UDP_AE_SDR_e"/>
    <property type="match status" value="1"/>
</dbReference>
<dbReference type="Proteomes" id="UP000663720">
    <property type="component" value="Chromosome"/>
</dbReference>
<sequence length="317" mass="34653">MKINFKKALITGGAGFIGSHLAETLVNAGCEVSILDNLSTGSLSNIDHIKDKITFFQGDIQEPGLLTRYVKGCDIIFHQAALVSVPQSVEEPVISSMINNIGTLMVLEAARQNGVKRVVLASSSAVYGDNPESPKQEDMKPRLLSPYAVQKLTGELNASLYYELYGLETVCLRYFNVYGPRQDPSSPYSGVISIFMTKAFDKKQPLIYGNGEQTRDFVFVKDVVKANLLAATVSSAAGRIFNIGTGSCVTINRLWEVIARMAGLDLKPGYGPPRPGDIIESLSDISRAKSELGFEPGYSFEQGLELTMEWYKNSKKS</sequence>
<organism evidence="3 4">
    <name type="scientific">Desulfonema limicola</name>
    <dbReference type="NCBI Taxonomy" id="45656"/>
    <lineage>
        <taxon>Bacteria</taxon>
        <taxon>Pseudomonadati</taxon>
        <taxon>Thermodesulfobacteriota</taxon>
        <taxon>Desulfobacteria</taxon>
        <taxon>Desulfobacterales</taxon>
        <taxon>Desulfococcaceae</taxon>
        <taxon>Desulfonema</taxon>
    </lineage>
</organism>
<dbReference type="Gene3D" id="3.90.25.10">
    <property type="entry name" value="UDP-galactose 4-epimerase, domain 1"/>
    <property type="match status" value="1"/>
</dbReference>
<dbReference type="KEGG" id="dli:dnl_60190"/>
<evidence type="ECO:0000313" key="3">
    <source>
        <dbReference type="EMBL" id="QTA83606.1"/>
    </source>
</evidence>
<dbReference type="RefSeq" id="WP_207689423.1">
    <property type="nucleotide sequence ID" value="NZ_CP061799.1"/>
</dbReference>
<protein>
    <submittedName>
        <fullName evidence="3">NADH dehydrogenase domain-containing protein</fullName>
    </submittedName>
</protein>
<dbReference type="Pfam" id="PF01370">
    <property type="entry name" value="Epimerase"/>
    <property type="match status" value="1"/>
</dbReference>
<gene>
    <name evidence="3" type="ORF">dnl_60190</name>
</gene>
<name>A0A975GJD8_9BACT</name>
<dbReference type="PRINTS" id="PR01713">
    <property type="entry name" value="NUCEPIMERASE"/>
</dbReference>
<evidence type="ECO:0000259" key="2">
    <source>
        <dbReference type="Pfam" id="PF01370"/>
    </source>
</evidence>
<dbReference type="EMBL" id="CP061799">
    <property type="protein sequence ID" value="QTA83606.1"/>
    <property type="molecule type" value="Genomic_DNA"/>
</dbReference>
<feature type="domain" description="NAD-dependent epimerase/dehydratase" evidence="2">
    <location>
        <begin position="8"/>
        <end position="244"/>
    </location>
</feature>
<evidence type="ECO:0000313" key="4">
    <source>
        <dbReference type="Proteomes" id="UP000663720"/>
    </source>
</evidence>
<dbReference type="PANTHER" id="PTHR43000">
    <property type="entry name" value="DTDP-D-GLUCOSE 4,6-DEHYDRATASE-RELATED"/>
    <property type="match status" value="1"/>
</dbReference>
<dbReference type="InterPro" id="IPR001509">
    <property type="entry name" value="Epimerase_deHydtase"/>
</dbReference>
<reference evidence="3" key="1">
    <citation type="journal article" date="2021" name="Microb. Physiol.">
        <title>Proteogenomic Insights into the Physiology of Marine, Sulfate-Reducing, Filamentous Desulfonema limicola and Desulfonema magnum.</title>
        <authorList>
            <person name="Schnaars V."/>
            <person name="Wohlbrand L."/>
            <person name="Scheve S."/>
            <person name="Hinrichs C."/>
            <person name="Reinhardt R."/>
            <person name="Rabus R."/>
        </authorList>
    </citation>
    <scope>NUCLEOTIDE SEQUENCE</scope>
    <source>
        <strain evidence="3">5ac10</strain>
    </source>
</reference>
<evidence type="ECO:0000256" key="1">
    <source>
        <dbReference type="ARBA" id="ARBA00007637"/>
    </source>
</evidence>
<accession>A0A975GJD8</accession>
<dbReference type="AlphaFoldDB" id="A0A975GJD8"/>
<comment type="similarity">
    <text evidence="1">Belongs to the NAD(P)-dependent epimerase/dehydratase family.</text>
</comment>
<keyword evidence="4" id="KW-1185">Reference proteome</keyword>
<dbReference type="Gene3D" id="3.40.50.720">
    <property type="entry name" value="NAD(P)-binding Rossmann-like Domain"/>
    <property type="match status" value="1"/>
</dbReference>
<proteinExistence type="inferred from homology"/>